<dbReference type="EMBL" id="HAEA01008375">
    <property type="protein sequence ID" value="SBQ36855.1"/>
    <property type="molecule type" value="Transcribed_RNA"/>
</dbReference>
<reference evidence="5" key="1">
    <citation type="submission" date="2016-05" db="EMBL/GenBank/DDBJ databases">
        <authorList>
            <person name="Lavstsen T."/>
            <person name="Jespersen J.S."/>
        </authorList>
    </citation>
    <scope>NUCLEOTIDE SEQUENCE</scope>
    <source>
        <tissue evidence="5">Brain</tissue>
    </source>
</reference>
<evidence type="ECO:0000256" key="1">
    <source>
        <dbReference type="ARBA" id="ARBA00022679"/>
    </source>
</evidence>
<dbReference type="GO" id="GO:0004842">
    <property type="term" value="F:ubiquitin-protein transferase activity"/>
    <property type="evidence" value="ECO:0007669"/>
    <property type="project" value="InterPro"/>
</dbReference>
<feature type="domain" description="HECT" evidence="4">
    <location>
        <begin position="201"/>
        <end position="236"/>
    </location>
</feature>
<dbReference type="SUPFAM" id="SSF56204">
    <property type="entry name" value="Hect, E3 ligase catalytic domain"/>
    <property type="match status" value="1"/>
</dbReference>
<reference evidence="5" key="2">
    <citation type="submission" date="2016-06" db="EMBL/GenBank/DDBJ databases">
        <title>The genome of a short-lived fish provides insights into sex chromosome evolution and the genetic control of aging.</title>
        <authorList>
            <person name="Reichwald K."/>
            <person name="Felder M."/>
            <person name="Petzold A."/>
            <person name="Koch P."/>
            <person name="Groth M."/>
            <person name="Platzer M."/>
        </authorList>
    </citation>
    <scope>NUCLEOTIDE SEQUENCE</scope>
    <source>
        <tissue evidence="5">Brain</tissue>
    </source>
</reference>
<evidence type="ECO:0000256" key="3">
    <source>
        <dbReference type="PROSITE-ProRule" id="PRU00104"/>
    </source>
</evidence>
<comment type="caution">
    <text evidence="3">Lacks conserved residue(s) required for the propagation of feature annotation.</text>
</comment>
<evidence type="ECO:0000313" key="5">
    <source>
        <dbReference type="EMBL" id="SBP65773.1"/>
    </source>
</evidence>
<dbReference type="InterPro" id="IPR000569">
    <property type="entry name" value="HECT_dom"/>
</dbReference>
<dbReference type="EMBL" id="HADZ01001832">
    <property type="protein sequence ID" value="SBP65773.1"/>
    <property type="molecule type" value="Transcribed_RNA"/>
</dbReference>
<evidence type="ECO:0000259" key="4">
    <source>
        <dbReference type="PROSITE" id="PS50237"/>
    </source>
</evidence>
<proteinExistence type="predicted"/>
<dbReference type="AlphaFoldDB" id="A0A1A8BFU2"/>
<organism evidence="5">
    <name type="scientific">Nothobranchius kadleci</name>
    <name type="common">African annual killifish</name>
    <dbReference type="NCBI Taxonomy" id="1051664"/>
    <lineage>
        <taxon>Eukaryota</taxon>
        <taxon>Metazoa</taxon>
        <taxon>Chordata</taxon>
        <taxon>Craniata</taxon>
        <taxon>Vertebrata</taxon>
        <taxon>Euteleostomi</taxon>
        <taxon>Actinopterygii</taxon>
        <taxon>Neopterygii</taxon>
        <taxon>Teleostei</taxon>
        <taxon>Neoteleostei</taxon>
        <taxon>Acanthomorphata</taxon>
        <taxon>Ovalentaria</taxon>
        <taxon>Atherinomorphae</taxon>
        <taxon>Cyprinodontiformes</taxon>
        <taxon>Nothobranchiidae</taxon>
        <taxon>Nothobranchius</taxon>
    </lineage>
</organism>
<accession>A0A1A8BFU2</accession>
<keyword evidence="1" id="KW-0808">Transferase</keyword>
<protein>
    <recommendedName>
        <fullName evidence="4">HECT domain-containing protein</fullName>
    </recommendedName>
</protein>
<dbReference type="InterPro" id="IPR035983">
    <property type="entry name" value="Hect_E3_ubiquitin_ligase"/>
</dbReference>
<gene>
    <name evidence="5" type="primary">CR936371.2</name>
</gene>
<evidence type="ECO:0000256" key="2">
    <source>
        <dbReference type="ARBA" id="ARBA00022786"/>
    </source>
</evidence>
<dbReference type="PROSITE" id="PS50237">
    <property type="entry name" value="HECT"/>
    <property type="match status" value="1"/>
</dbReference>
<sequence length="545" mass="61288">MLHKSTGGGGQRRLVAIPPDLDGYNGQQLKGVSGNGKYTLYIAPLQEEIDKTPLPPEAKEFENMPKAPCSTCRKMFPLQILPVHIKSCKENIDLCTSSENENDMWECTLPVCSEKQEETAECPVCRKTFDIDVIESHASDCGLRSMYPENNVPTEAVHSFQSSVDVLNWIQCQVEEGSTFYLCVSRSDIFKRGMQQWQRQKKSSPKSRLKVSFIGEVGIDSGALSKEFLTEMLAEIERTLFVGNADKKGKIPLYCLNSLDQNYFRSAGEIIAASLAQGGPLPNFLREWCFRYLCSGDSDAIQVSSSDVTDAELSQLILKINTATEENINDLSDDIVSCGYTGKVSVEKKDLIIRAIVLHSSVRVIPMLDQLRKGLQLYGLLSVLNQHPELGLPLFVPGDDDDRVDAAFIMEKWQPVFSEKGSLKYTREVNIMNFFQDFLQETEDREQADQSDADNNGTTQELTVGRIMQWITGQAHKPNLPSEMNEFIISVHFYHDCDTRHTICFPTVSACTRTITFPVAHLTTFDEFKYIMEIAMSHGQSFDRV</sequence>
<keyword evidence="2 3" id="KW-0833">Ubl conjugation pathway</keyword>
<dbReference type="Gene3D" id="3.90.1750.10">
    <property type="entry name" value="Hect, E3 ligase catalytic domains"/>
    <property type="match status" value="1"/>
</dbReference>
<name>A0A1A8BFU2_NOTKA</name>